<dbReference type="Pfam" id="PF05118">
    <property type="entry name" value="Asp_Arg_Hydrox"/>
    <property type="match status" value="1"/>
</dbReference>
<evidence type="ECO:0000313" key="2">
    <source>
        <dbReference type="EMBL" id="MVO08149.1"/>
    </source>
</evidence>
<dbReference type="SUPFAM" id="SSF51197">
    <property type="entry name" value="Clavaminate synthase-like"/>
    <property type="match status" value="1"/>
</dbReference>
<evidence type="ECO:0000259" key="1">
    <source>
        <dbReference type="Pfam" id="PF05118"/>
    </source>
</evidence>
<keyword evidence="3" id="KW-1185">Reference proteome</keyword>
<dbReference type="RefSeq" id="WP_140996550.1">
    <property type="nucleotide sequence ID" value="NZ_VDCZ01000002.1"/>
</dbReference>
<dbReference type="InterPro" id="IPR027443">
    <property type="entry name" value="IPNS-like_sf"/>
</dbReference>
<dbReference type="AlphaFoldDB" id="A0A6I4IJK5"/>
<comment type="caution">
    <text evidence="2">The sequence shown here is derived from an EMBL/GenBank/DDBJ whole genome shotgun (WGS) entry which is preliminary data.</text>
</comment>
<proteinExistence type="predicted"/>
<name>A0A6I4IJK5_9FLAO</name>
<dbReference type="OrthoDB" id="1441538at2"/>
<dbReference type="Gene3D" id="2.60.120.330">
    <property type="entry name" value="B-lactam Antibiotic, Isopenicillin N Synthase, Chain"/>
    <property type="match status" value="1"/>
</dbReference>
<feature type="domain" description="Aspartyl/asparaginy/proline hydroxylase" evidence="1">
    <location>
        <begin position="16"/>
        <end position="177"/>
    </location>
</feature>
<dbReference type="Proteomes" id="UP000431264">
    <property type="component" value="Unassembled WGS sequence"/>
</dbReference>
<dbReference type="InterPro" id="IPR007803">
    <property type="entry name" value="Asp/Arg/Pro-Hydrxlase"/>
</dbReference>
<sequence length="233" mass="26963">MENLVKHIRFPFTFDVEKLQQEVQTILTQKWINHYNTNDYEGEWCSIALLSQGGKSENINAINIGNEKVSYTEIMASCTYLKEIMDSFLFEKTTVRLLRLAAGGYIKPHTDNCLGYEDGVFRIHIPIITNPNVEFILDNERLIMKEGECWYIDANFTHSVANKGAHDRIHLVIDGIRNEWTDQLFFKEANPEQFVKPEPQLTLAEKKLLLAQLKTMNTPIAEELIKKISKEIE</sequence>
<accession>A0A6I4IJK5</accession>
<gene>
    <name evidence="2" type="ORF">GOQ30_03090</name>
</gene>
<protein>
    <submittedName>
        <fullName evidence="2">Aspartyl/asparaginyl beta-hydroxylase domain-containing protein</fullName>
    </submittedName>
</protein>
<reference evidence="3" key="1">
    <citation type="submission" date="2019-05" db="EMBL/GenBank/DDBJ databases">
        <title>Flavobacterium profundi sp. nov., isolated from a deep-sea seamount.</title>
        <authorList>
            <person name="Zhang D.-C."/>
        </authorList>
    </citation>
    <scope>NUCLEOTIDE SEQUENCE [LARGE SCALE GENOMIC DNA]</scope>
    <source>
        <strain evidence="3">TP390</strain>
    </source>
</reference>
<organism evidence="2 3">
    <name type="scientific">Flavobacterium profundi</name>
    <dbReference type="NCBI Taxonomy" id="1774945"/>
    <lineage>
        <taxon>Bacteria</taxon>
        <taxon>Pseudomonadati</taxon>
        <taxon>Bacteroidota</taxon>
        <taxon>Flavobacteriia</taxon>
        <taxon>Flavobacteriales</taxon>
        <taxon>Flavobacteriaceae</taxon>
        <taxon>Flavobacterium</taxon>
    </lineage>
</organism>
<evidence type="ECO:0000313" key="3">
    <source>
        <dbReference type="Proteomes" id="UP000431264"/>
    </source>
</evidence>
<dbReference type="EMBL" id="WQLW01000002">
    <property type="protein sequence ID" value="MVO08149.1"/>
    <property type="molecule type" value="Genomic_DNA"/>
</dbReference>